<evidence type="ECO:0008006" key="3">
    <source>
        <dbReference type="Google" id="ProtNLM"/>
    </source>
</evidence>
<keyword evidence="2" id="KW-1185">Reference proteome</keyword>
<name>A0A1Y6BL25_9BACT</name>
<proteinExistence type="predicted"/>
<dbReference type="RefSeq" id="WP_132316446.1">
    <property type="nucleotide sequence ID" value="NZ_FWZT01000004.1"/>
</dbReference>
<gene>
    <name evidence="1" type="ORF">SAMN06296036_104314</name>
</gene>
<organism evidence="1 2">
    <name type="scientific">Pseudobacteriovorax antillogorgiicola</name>
    <dbReference type="NCBI Taxonomy" id="1513793"/>
    <lineage>
        <taxon>Bacteria</taxon>
        <taxon>Pseudomonadati</taxon>
        <taxon>Bdellovibrionota</taxon>
        <taxon>Oligoflexia</taxon>
        <taxon>Oligoflexales</taxon>
        <taxon>Pseudobacteriovoracaceae</taxon>
        <taxon>Pseudobacteriovorax</taxon>
    </lineage>
</organism>
<dbReference type="AlphaFoldDB" id="A0A1Y6BL25"/>
<dbReference type="EMBL" id="FWZT01000004">
    <property type="protein sequence ID" value="SMF08712.1"/>
    <property type="molecule type" value="Genomic_DNA"/>
</dbReference>
<reference evidence="2" key="1">
    <citation type="submission" date="2017-04" db="EMBL/GenBank/DDBJ databases">
        <authorList>
            <person name="Varghese N."/>
            <person name="Submissions S."/>
        </authorList>
    </citation>
    <scope>NUCLEOTIDE SEQUENCE [LARGE SCALE GENOMIC DNA]</scope>
    <source>
        <strain evidence="2">RKEM611</strain>
    </source>
</reference>
<evidence type="ECO:0000313" key="1">
    <source>
        <dbReference type="EMBL" id="SMF08712.1"/>
    </source>
</evidence>
<dbReference type="Gene3D" id="1.10.3210.10">
    <property type="entry name" value="Hypothetical protein af1432"/>
    <property type="match status" value="1"/>
</dbReference>
<evidence type="ECO:0000313" key="2">
    <source>
        <dbReference type="Proteomes" id="UP000192907"/>
    </source>
</evidence>
<accession>A0A1Y6BL25</accession>
<protein>
    <recommendedName>
        <fullName evidence="3">HDOD domain-containing protein</fullName>
    </recommendedName>
</protein>
<dbReference type="Proteomes" id="UP000192907">
    <property type="component" value="Unassembled WGS sequence"/>
</dbReference>
<sequence>MTTFLKLPRKAGIPWIVAESQYSLDHSVLGEIGACFWAFPDQITSIIEHHHDPEPSLSPQGMVAFANQIKHYLQDQKTLVDQGILESYNKFLGIDYQAYDRFLSSKFARRQESA</sequence>
<dbReference type="SUPFAM" id="SSF109604">
    <property type="entry name" value="HD-domain/PDEase-like"/>
    <property type="match status" value="1"/>
</dbReference>